<evidence type="ECO:0000256" key="1">
    <source>
        <dbReference type="SAM" id="Phobius"/>
    </source>
</evidence>
<feature type="transmembrane region" description="Helical" evidence="1">
    <location>
        <begin position="93"/>
        <end position="113"/>
    </location>
</feature>
<organism>
    <name type="scientific">Solenopsis invicta</name>
    <name type="common">Red imported fire ant</name>
    <name type="synonym">Solenopsis wagneri</name>
    <dbReference type="NCBI Taxonomy" id="13686"/>
    <lineage>
        <taxon>Eukaryota</taxon>
        <taxon>Metazoa</taxon>
        <taxon>Ecdysozoa</taxon>
        <taxon>Arthropoda</taxon>
        <taxon>Hexapoda</taxon>
        <taxon>Insecta</taxon>
        <taxon>Pterygota</taxon>
        <taxon>Neoptera</taxon>
        <taxon>Endopterygota</taxon>
        <taxon>Hymenoptera</taxon>
        <taxon>Apocrita</taxon>
        <taxon>Aculeata</taxon>
        <taxon>Formicoidea</taxon>
        <taxon>Formicidae</taxon>
        <taxon>Myrmicinae</taxon>
        <taxon>Solenopsis</taxon>
    </lineage>
</organism>
<dbReference type="EMBL" id="GL768352">
    <property type="protein sequence ID" value="EFZ11455.1"/>
    <property type="molecule type" value="Genomic_DNA"/>
</dbReference>
<dbReference type="Gene3D" id="1.20.1070.10">
    <property type="entry name" value="Rhodopsin 7-helix transmembrane proteins"/>
    <property type="match status" value="1"/>
</dbReference>
<reference evidence="2" key="1">
    <citation type="journal article" date="2011" name="Proc. Natl. Acad. Sci. U.S.A.">
        <title>The genome of the fire ant Solenopsis invicta.</title>
        <authorList>
            <person name="Wurm Y."/>
            <person name="Wang J."/>
            <person name="Riba-Grognuz O."/>
            <person name="Corona M."/>
            <person name="Nygaard S."/>
            <person name="Hunt B.G."/>
            <person name="Ingram K.K."/>
            <person name="Falquet L."/>
            <person name="Nipitwattanaphon M."/>
            <person name="Gotzek D."/>
            <person name="Dijkstra M.B."/>
            <person name="Oettler J."/>
            <person name="Comtesse F."/>
            <person name="Shih C.J."/>
            <person name="Wu W.J."/>
            <person name="Yang C.C."/>
            <person name="Thomas J."/>
            <person name="Beaudoing E."/>
            <person name="Pradervand S."/>
            <person name="Flegel V."/>
            <person name="Cook E.D."/>
            <person name="Fabbretti R."/>
            <person name="Stockinger H."/>
            <person name="Long L."/>
            <person name="Farmerie W.G."/>
            <person name="Oakey J."/>
            <person name="Boomsma J.J."/>
            <person name="Pamilo P."/>
            <person name="Yi S.V."/>
            <person name="Heinze J."/>
            <person name="Goodisman M.A."/>
            <person name="Farinelli L."/>
            <person name="Harshman K."/>
            <person name="Hulo N."/>
            <person name="Cerutti L."/>
            <person name="Xenarios I."/>
            <person name="Shoemaker D."/>
            <person name="Keller L."/>
        </authorList>
    </citation>
    <scope>NUCLEOTIDE SEQUENCE [LARGE SCALE GENOMIC DNA]</scope>
</reference>
<dbReference type="HOGENOM" id="CLU_1391813_0_0_1"/>
<proteinExistence type="predicted"/>
<sequence>MRFANTLLYHKFVPEKSIINVWEIDENNVRSIFEHYINMSDLYILQIMKLKIHFLFSADWWFAILVVKCIFLLMTLLVYAYLPNLQNIHGKTVICYVSSILLTTICAFISNWYDNVGYKPQKTSCKILGLYTNVLGKFLTSIFSLFMRYFSGLTSCASTYGAHSGKSYTTKRVISVQNYLFKKKVKKRRLVCGCIP</sequence>
<keyword evidence="1" id="KW-0812">Transmembrane</keyword>
<feature type="transmembrane region" description="Helical" evidence="1">
    <location>
        <begin position="60"/>
        <end position="81"/>
    </location>
</feature>
<protein>
    <submittedName>
        <fullName evidence="2">Uncharacterized protein</fullName>
    </submittedName>
</protein>
<feature type="transmembrane region" description="Helical" evidence="1">
    <location>
        <begin position="138"/>
        <end position="162"/>
    </location>
</feature>
<dbReference type="AlphaFoldDB" id="E9J6U8"/>
<accession>E9J6U8</accession>
<evidence type="ECO:0000313" key="2">
    <source>
        <dbReference type="EMBL" id="EFZ11455.1"/>
    </source>
</evidence>
<gene>
    <name evidence="2" type="ORF">SINV_08931</name>
</gene>
<keyword evidence="1" id="KW-1133">Transmembrane helix</keyword>
<name>E9J6U8_SOLIN</name>
<keyword evidence="1" id="KW-0472">Membrane</keyword>
<feature type="non-terminal residue" evidence="2">
    <location>
        <position position="196"/>
    </location>
</feature>